<evidence type="ECO:0000313" key="2">
    <source>
        <dbReference type="EMBL" id="TXG00979.1"/>
    </source>
</evidence>
<evidence type="ECO:0000313" key="3">
    <source>
        <dbReference type="Proteomes" id="UP000321413"/>
    </source>
</evidence>
<protein>
    <submittedName>
        <fullName evidence="2">DUF630 domain-containing protein</fullName>
    </submittedName>
</protein>
<dbReference type="EMBL" id="VPFD01000005">
    <property type="protein sequence ID" value="TXG00979.1"/>
    <property type="molecule type" value="Genomic_DNA"/>
</dbReference>
<gene>
    <name evidence="2" type="ORF">FVD38_07160</name>
</gene>
<reference evidence="2 3" key="1">
    <citation type="submission" date="2019-08" db="EMBL/GenBank/DDBJ databases">
        <title>Massilia golmudensis sp. nov., isolated from sand in the Qinghai-Tibetan Plateau.</title>
        <authorList>
            <person name="Zhang B."/>
        </authorList>
    </citation>
    <scope>NUCLEOTIDE SEQUENCE [LARGE SCALE GENOMIC DNA]</scope>
    <source>
        <strain evidence="2 3">GEM5</strain>
    </source>
</reference>
<dbReference type="Proteomes" id="UP000321413">
    <property type="component" value="Unassembled WGS sequence"/>
</dbReference>
<name>A0A5C7FZR2_9BURK</name>
<keyword evidence="3" id="KW-1185">Reference proteome</keyword>
<comment type="caution">
    <text evidence="2">The sequence shown here is derived from an EMBL/GenBank/DDBJ whole genome shotgun (WGS) entry which is preliminary data.</text>
</comment>
<feature type="region of interest" description="Disordered" evidence="1">
    <location>
        <begin position="24"/>
        <end position="57"/>
    </location>
</feature>
<organism evidence="2 3">
    <name type="scientific">Massilia arenae</name>
    <dbReference type="NCBI Taxonomy" id="2603288"/>
    <lineage>
        <taxon>Bacteria</taxon>
        <taxon>Pseudomonadati</taxon>
        <taxon>Pseudomonadota</taxon>
        <taxon>Betaproteobacteria</taxon>
        <taxon>Burkholderiales</taxon>
        <taxon>Oxalobacteraceae</taxon>
        <taxon>Telluria group</taxon>
        <taxon>Massilia</taxon>
    </lineage>
</organism>
<accession>A0A5C7FZR2</accession>
<sequence length="57" mass="6264">MPYCICFITGPCQADCKTRKEVTTDASRRRHALSSAHPLPRCPRRGHPAPGAGQCTR</sequence>
<evidence type="ECO:0000256" key="1">
    <source>
        <dbReference type="SAM" id="MobiDB-lite"/>
    </source>
</evidence>
<proteinExistence type="predicted"/>
<dbReference type="AlphaFoldDB" id="A0A5C7FZR2"/>